<dbReference type="AlphaFoldDB" id="A0AAV5G0M7"/>
<evidence type="ECO:0000259" key="2">
    <source>
        <dbReference type="Pfam" id="PF24964"/>
    </source>
</evidence>
<evidence type="ECO:0000313" key="4">
    <source>
        <dbReference type="Proteomes" id="UP001054889"/>
    </source>
</evidence>
<feature type="region of interest" description="Disordered" evidence="1">
    <location>
        <begin position="1"/>
        <end position="23"/>
    </location>
</feature>
<reference evidence="3" key="1">
    <citation type="journal article" date="2018" name="DNA Res.">
        <title>Multiple hybrid de novo genome assembly of finger millet, an orphan allotetraploid crop.</title>
        <authorList>
            <person name="Hatakeyama M."/>
            <person name="Aluri S."/>
            <person name="Balachadran M.T."/>
            <person name="Sivarajan S.R."/>
            <person name="Patrignani A."/>
            <person name="Gruter S."/>
            <person name="Poveda L."/>
            <person name="Shimizu-Inatsugi R."/>
            <person name="Baeten J."/>
            <person name="Francoijs K.J."/>
            <person name="Nataraja K.N."/>
            <person name="Reddy Y.A.N."/>
            <person name="Phadnis S."/>
            <person name="Ravikumar R.L."/>
            <person name="Schlapbach R."/>
            <person name="Sreeman S.M."/>
            <person name="Shimizu K.K."/>
        </authorList>
    </citation>
    <scope>NUCLEOTIDE SEQUENCE</scope>
</reference>
<gene>
    <name evidence="3" type="primary">gb29928</name>
    <name evidence="3" type="ORF">PR202_gb29928</name>
</gene>
<name>A0AAV5G0M7_ELECO</name>
<dbReference type="Pfam" id="PF24964">
    <property type="entry name" value="DUF7769"/>
    <property type="match status" value="1"/>
</dbReference>
<dbReference type="InterPro" id="IPR056671">
    <property type="entry name" value="DUF7769"/>
</dbReference>
<keyword evidence="4" id="KW-1185">Reference proteome</keyword>
<dbReference type="EMBL" id="BQKI01000176">
    <property type="protein sequence ID" value="GJN40669.1"/>
    <property type="molecule type" value="Genomic_DNA"/>
</dbReference>
<feature type="region of interest" description="Disordered" evidence="1">
    <location>
        <begin position="42"/>
        <end position="67"/>
    </location>
</feature>
<dbReference type="Proteomes" id="UP001054889">
    <property type="component" value="Unassembled WGS sequence"/>
</dbReference>
<reference evidence="3" key="2">
    <citation type="submission" date="2021-12" db="EMBL/GenBank/DDBJ databases">
        <title>Resequencing data analysis of finger millet.</title>
        <authorList>
            <person name="Hatakeyama M."/>
            <person name="Aluri S."/>
            <person name="Balachadran M.T."/>
            <person name="Sivarajan S.R."/>
            <person name="Poveda L."/>
            <person name="Shimizu-Inatsugi R."/>
            <person name="Schlapbach R."/>
            <person name="Sreeman S.M."/>
            <person name="Shimizu K.K."/>
        </authorList>
    </citation>
    <scope>NUCLEOTIDE SEQUENCE</scope>
</reference>
<feature type="domain" description="DUF7769" evidence="2">
    <location>
        <begin position="65"/>
        <end position="93"/>
    </location>
</feature>
<evidence type="ECO:0000313" key="3">
    <source>
        <dbReference type="EMBL" id="GJN40669.1"/>
    </source>
</evidence>
<evidence type="ECO:0000256" key="1">
    <source>
        <dbReference type="SAM" id="MobiDB-lite"/>
    </source>
</evidence>
<organism evidence="3 4">
    <name type="scientific">Eleusine coracana subsp. coracana</name>
    <dbReference type="NCBI Taxonomy" id="191504"/>
    <lineage>
        <taxon>Eukaryota</taxon>
        <taxon>Viridiplantae</taxon>
        <taxon>Streptophyta</taxon>
        <taxon>Embryophyta</taxon>
        <taxon>Tracheophyta</taxon>
        <taxon>Spermatophyta</taxon>
        <taxon>Magnoliopsida</taxon>
        <taxon>Liliopsida</taxon>
        <taxon>Poales</taxon>
        <taxon>Poaceae</taxon>
        <taxon>PACMAD clade</taxon>
        <taxon>Chloridoideae</taxon>
        <taxon>Cynodonteae</taxon>
        <taxon>Eleusininae</taxon>
        <taxon>Eleusine</taxon>
    </lineage>
</organism>
<sequence>MARGFDLNLEPPLDSEAPVHGFDLNLEPDDEPNAIPVQGFDLNLEPDDEPNTIPMQGSRRNKETTNAVRKQIYQTLLARSKNGILEKEVIKQVPP</sequence>
<protein>
    <recommendedName>
        <fullName evidence="2">DUF7769 domain-containing protein</fullName>
    </recommendedName>
</protein>
<comment type="caution">
    <text evidence="3">The sequence shown here is derived from an EMBL/GenBank/DDBJ whole genome shotgun (WGS) entry which is preliminary data.</text>
</comment>
<proteinExistence type="predicted"/>
<accession>A0AAV5G0M7</accession>